<dbReference type="CDD" id="cd12912">
    <property type="entry name" value="PDC2_MCP_like"/>
    <property type="match status" value="1"/>
</dbReference>
<organism evidence="16 17">
    <name type="scientific">Sporolactobacillus inulinus CASD</name>
    <dbReference type="NCBI Taxonomy" id="1069536"/>
    <lineage>
        <taxon>Bacteria</taxon>
        <taxon>Bacillati</taxon>
        <taxon>Bacillota</taxon>
        <taxon>Bacilli</taxon>
        <taxon>Bacillales</taxon>
        <taxon>Sporolactobacillaceae</taxon>
        <taxon>Sporolactobacillus</taxon>
    </lineage>
</organism>
<dbReference type="Gene3D" id="1.10.287.950">
    <property type="entry name" value="Methyl-accepting chemotaxis protein"/>
    <property type="match status" value="1"/>
</dbReference>
<dbReference type="PANTHER" id="PTHR32089:SF114">
    <property type="entry name" value="METHYL-ACCEPTING CHEMOTAXIS PROTEIN MCPB"/>
    <property type="match status" value="1"/>
</dbReference>
<sequence length="699" mass="77007">MRKKDTTKDKKLRNKPHRIEEKNHRVVRFIQHLFGYINGRALQHMSLRKQLLIPIVSVMVIVSIIGASFSYIYGARMIREQLTNATRQQLNATDQTFNTYFDDAQSVVRQFTINPMLNNVDKNFNQIQKDFENVLSSNTKYQALTYASAKKDIVRSPLYFFSSSYDPTAERWYQEGVAGKGKSIWTDPYIDQVTKQNVVSVEQAVVDGDRVKGVIKMDLFIQSLVREVSASKLGDNGHAALLDSKGTYIASADQDEVGKSAAKQDFYKKMHQMGKSGSFYATIDGVKRLVVFKTNKISGWTLLGIIDNGEIANKANLIALPSVLTILIIIAVAILYIIYVFGIMLKRLKKIQRAAGKIEKGDLTVVIPIEGKDEFAQLTHSINALAHANRQALKKMADVSQQIAGASQTLVASSEENVASANEITATVTEIAAGASNQSASIDESQASLQELLQQVNQIDQQSKEALTGANQMKDHASGGRAKMNHLSSQSRSSADTTRKIITTVQKLDEHAKNVHQIVDVLDGIARRTNLLSLNASIEAAHAGEHGKGFAVVAGEIRKLAQQTNVSLKEVTASVQSMNEEIKQAVAYCDETATVLQGQTDAVSESDHAFKEIEKTIQQNVKGLETIADAIIMTHQQIEQVTQGAQTIAATSEETAASTEEMSASVQEQTASMEELNRLAGELEQQAQTMQEEIKRFKI</sequence>
<comment type="subcellular location">
    <subcellularLocation>
        <location evidence="1">Cell membrane</location>
        <topology evidence="1">Multi-pass membrane protein</topology>
    </subcellularLocation>
</comment>
<evidence type="ECO:0000256" key="8">
    <source>
        <dbReference type="ARBA" id="ARBA00023224"/>
    </source>
</evidence>
<evidence type="ECO:0000256" key="3">
    <source>
        <dbReference type="ARBA" id="ARBA00022481"/>
    </source>
</evidence>
<protein>
    <submittedName>
        <fullName evidence="16">Chemotaxis protein</fullName>
    </submittedName>
</protein>
<dbReference type="InterPro" id="IPR004089">
    <property type="entry name" value="MCPsignal_dom"/>
</dbReference>
<dbReference type="GO" id="GO:0007165">
    <property type="term" value="P:signal transduction"/>
    <property type="evidence" value="ECO:0007669"/>
    <property type="project" value="UniProtKB-KW"/>
</dbReference>
<dbReference type="Gene3D" id="6.10.340.10">
    <property type="match status" value="1"/>
</dbReference>
<reference evidence="16 17" key="1">
    <citation type="journal article" date="2011" name="J. Bacteriol.">
        <title>Draft genome sequence of Sporolactobacillus inulinus strain CASD, an efficient D-lactic acid-producing bacterium with high-concentration lactate tolerance capability.</title>
        <authorList>
            <person name="Yu B."/>
            <person name="Su F."/>
            <person name="Wang L."/>
            <person name="Xu K."/>
            <person name="Zhao B."/>
            <person name="Xu P."/>
        </authorList>
    </citation>
    <scope>NUCLEOTIDE SEQUENCE [LARGE SCALE GENOMIC DNA]</scope>
    <source>
        <strain evidence="16 17">CASD</strain>
    </source>
</reference>
<dbReference type="Pfam" id="PF00672">
    <property type="entry name" value="HAMP"/>
    <property type="match status" value="1"/>
</dbReference>
<dbReference type="SMART" id="SM00283">
    <property type="entry name" value="MA"/>
    <property type="match status" value="1"/>
</dbReference>
<accession>A0A0U1QQK2</accession>
<keyword evidence="7 13" id="KW-0472">Membrane</keyword>
<keyword evidence="2" id="KW-1003">Cell membrane</keyword>
<keyword evidence="17" id="KW-1185">Reference proteome</keyword>
<evidence type="ECO:0000256" key="2">
    <source>
        <dbReference type="ARBA" id="ARBA00022475"/>
    </source>
</evidence>
<gene>
    <name evidence="16" type="ORF">SINU_04690</name>
</gene>
<evidence type="ECO:0000313" key="16">
    <source>
        <dbReference type="EMBL" id="KLI03081.1"/>
    </source>
</evidence>
<dbReference type="GO" id="GO:0006935">
    <property type="term" value="P:chemotaxis"/>
    <property type="evidence" value="ECO:0007669"/>
    <property type="project" value="UniProtKB-KW"/>
</dbReference>
<dbReference type="PROSITE" id="PS50885">
    <property type="entry name" value="HAMP"/>
    <property type="match status" value="1"/>
</dbReference>
<dbReference type="AlphaFoldDB" id="A0A0U1QQK2"/>
<dbReference type="Pfam" id="PF00015">
    <property type="entry name" value="MCPsignal"/>
    <property type="match status" value="1"/>
</dbReference>
<evidence type="ECO:0000256" key="1">
    <source>
        <dbReference type="ARBA" id="ARBA00004651"/>
    </source>
</evidence>
<feature type="compositionally biased region" description="Polar residues" evidence="12">
    <location>
        <begin position="486"/>
        <end position="496"/>
    </location>
</feature>
<dbReference type="Proteomes" id="UP000035553">
    <property type="component" value="Unassembled WGS sequence"/>
</dbReference>
<dbReference type="RefSeq" id="WP_010026639.1">
    <property type="nucleotide sequence ID" value="NZ_AFVQ02000055.1"/>
</dbReference>
<dbReference type="CDD" id="cd06225">
    <property type="entry name" value="HAMP"/>
    <property type="match status" value="1"/>
</dbReference>
<evidence type="ECO:0000259" key="15">
    <source>
        <dbReference type="PROSITE" id="PS50885"/>
    </source>
</evidence>
<proteinExistence type="inferred from homology"/>
<keyword evidence="8 10" id="KW-0807">Transducer</keyword>
<feature type="domain" description="Methyl-accepting transducer" evidence="14">
    <location>
        <begin position="413"/>
        <end position="663"/>
    </location>
</feature>
<evidence type="ECO:0000256" key="11">
    <source>
        <dbReference type="SAM" id="Coils"/>
    </source>
</evidence>
<dbReference type="Gene3D" id="3.30.450.20">
    <property type="entry name" value="PAS domain"/>
    <property type="match status" value="2"/>
</dbReference>
<dbReference type="SMART" id="SM00304">
    <property type="entry name" value="HAMP"/>
    <property type="match status" value="1"/>
</dbReference>
<keyword evidence="3" id="KW-0488">Methylation</keyword>
<dbReference type="SUPFAM" id="SSF103190">
    <property type="entry name" value="Sensory domain-like"/>
    <property type="match status" value="1"/>
</dbReference>
<feature type="coiled-coil region" evidence="11">
    <location>
        <begin position="666"/>
        <end position="696"/>
    </location>
</feature>
<evidence type="ECO:0000256" key="9">
    <source>
        <dbReference type="ARBA" id="ARBA00029447"/>
    </source>
</evidence>
<dbReference type="PROSITE" id="PS50111">
    <property type="entry name" value="CHEMOTAXIS_TRANSDUC_2"/>
    <property type="match status" value="1"/>
</dbReference>
<dbReference type="GO" id="GO:0005886">
    <property type="term" value="C:plasma membrane"/>
    <property type="evidence" value="ECO:0007669"/>
    <property type="project" value="UniProtKB-SubCell"/>
</dbReference>
<name>A0A0U1QQK2_9BACL</name>
<dbReference type="SUPFAM" id="SSF58104">
    <property type="entry name" value="Methyl-accepting chemotaxis protein (MCP) signaling domain"/>
    <property type="match status" value="1"/>
</dbReference>
<dbReference type="CDD" id="cd12913">
    <property type="entry name" value="PDC1_MCP_like"/>
    <property type="match status" value="1"/>
</dbReference>
<dbReference type="OrthoDB" id="9760371at2"/>
<dbReference type="STRING" id="1069536.SINU_04690"/>
<feature type="region of interest" description="Disordered" evidence="12">
    <location>
        <begin position="469"/>
        <end position="496"/>
    </location>
</feature>
<dbReference type="PANTHER" id="PTHR32089">
    <property type="entry name" value="METHYL-ACCEPTING CHEMOTAXIS PROTEIN MCPB"/>
    <property type="match status" value="1"/>
</dbReference>
<evidence type="ECO:0000256" key="6">
    <source>
        <dbReference type="ARBA" id="ARBA00022989"/>
    </source>
</evidence>
<evidence type="ECO:0000256" key="7">
    <source>
        <dbReference type="ARBA" id="ARBA00023136"/>
    </source>
</evidence>
<evidence type="ECO:0000256" key="5">
    <source>
        <dbReference type="ARBA" id="ARBA00022692"/>
    </source>
</evidence>
<evidence type="ECO:0000259" key="14">
    <source>
        <dbReference type="PROSITE" id="PS50111"/>
    </source>
</evidence>
<keyword evidence="11" id="KW-0175">Coiled coil</keyword>
<keyword evidence="4" id="KW-0145">Chemotaxis</keyword>
<comment type="caution">
    <text evidence="16">The sequence shown here is derived from an EMBL/GenBank/DDBJ whole genome shotgun (WGS) entry which is preliminary data.</text>
</comment>
<dbReference type="Pfam" id="PF02743">
    <property type="entry name" value="dCache_1"/>
    <property type="match status" value="1"/>
</dbReference>
<dbReference type="InterPro" id="IPR029151">
    <property type="entry name" value="Sensor-like_sf"/>
</dbReference>
<feature type="transmembrane region" description="Helical" evidence="13">
    <location>
        <begin position="51"/>
        <end position="73"/>
    </location>
</feature>
<evidence type="ECO:0000256" key="13">
    <source>
        <dbReference type="SAM" id="Phobius"/>
    </source>
</evidence>
<evidence type="ECO:0000313" key="17">
    <source>
        <dbReference type="Proteomes" id="UP000035553"/>
    </source>
</evidence>
<dbReference type="InterPro" id="IPR003660">
    <property type="entry name" value="HAMP_dom"/>
</dbReference>
<feature type="transmembrane region" description="Helical" evidence="13">
    <location>
        <begin position="323"/>
        <end position="345"/>
    </location>
</feature>
<keyword evidence="6 13" id="KW-1133">Transmembrane helix</keyword>
<evidence type="ECO:0000256" key="4">
    <source>
        <dbReference type="ARBA" id="ARBA00022500"/>
    </source>
</evidence>
<feature type="domain" description="HAMP" evidence="15">
    <location>
        <begin position="342"/>
        <end position="394"/>
    </location>
</feature>
<evidence type="ECO:0000256" key="10">
    <source>
        <dbReference type="PROSITE-ProRule" id="PRU00284"/>
    </source>
</evidence>
<evidence type="ECO:0000256" key="12">
    <source>
        <dbReference type="SAM" id="MobiDB-lite"/>
    </source>
</evidence>
<keyword evidence="5 13" id="KW-0812">Transmembrane</keyword>
<comment type="similarity">
    <text evidence="9">Belongs to the methyl-accepting chemotaxis (MCP) protein family.</text>
</comment>
<dbReference type="EMBL" id="AFVQ02000055">
    <property type="protein sequence ID" value="KLI03081.1"/>
    <property type="molecule type" value="Genomic_DNA"/>
</dbReference>
<dbReference type="InterPro" id="IPR033479">
    <property type="entry name" value="dCache_1"/>
</dbReference>